<reference evidence="8 9" key="1">
    <citation type="submission" date="2020-11" db="EMBL/GenBank/DDBJ databases">
        <title>Pseudonocardia abyssalis sp. nov. and Pseudonocardia oceani sp. nov., description and phylogenomic analysis of two novel actinomycetes isolated from the deep Southern Ocean.</title>
        <authorList>
            <person name="Parra J."/>
        </authorList>
    </citation>
    <scope>NUCLEOTIDE SEQUENCE [LARGE SCALE GENOMIC DNA]</scope>
    <source>
        <strain evidence="8 9">KRD-168</strain>
    </source>
</reference>
<evidence type="ECO:0000256" key="2">
    <source>
        <dbReference type="ARBA" id="ARBA00022714"/>
    </source>
</evidence>
<dbReference type="InterPro" id="IPR001041">
    <property type="entry name" value="2Fe-2S_ferredoxin-type"/>
</dbReference>
<keyword evidence="3" id="KW-0479">Metal-binding</keyword>
<proteinExistence type="inferred from homology"/>
<dbReference type="PANTHER" id="PTHR23426:SF65">
    <property type="entry name" value="FERREDOXIN-2, MITOCHONDRIAL"/>
    <property type="match status" value="1"/>
</dbReference>
<dbReference type="PROSITE" id="PS51085">
    <property type="entry name" value="2FE2S_FER_2"/>
    <property type="match status" value="1"/>
</dbReference>
<evidence type="ECO:0000313" key="9">
    <source>
        <dbReference type="Proteomes" id="UP000694287"/>
    </source>
</evidence>
<feature type="domain" description="2Fe-2S ferredoxin-type" evidence="7">
    <location>
        <begin position="2"/>
        <end position="105"/>
    </location>
</feature>
<accession>A0ABS6USC2</accession>
<keyword evidence="4" id="KW-0408">Iron</keyword>
<dbReference type="EMBL" id="JADQDK010000001">
    <property type="protein sequence ID" value="MBW0134846.1"/>
    <property type="molecule type" value="Genomic_DNA"/>
</dbReference>
<comment type="cofactor">
    <cofactor evidence="6">
        <name>[2Fe-2S] cluster</name>
        <dbReference type="ChEBI" id="CHEBI:190135"/>
    </cofactor>
</comment>
<evidence type="ECO:0000256" key="4">
    <source>
        <dbReference type="ARBA" id="ARBA00023004"/>
    </source>
</evidence>
<evidence type="ECO:0000256" key="5">
    <source>
        <dbReference type="ARBA" id="ARBA00023014"/>
    </source>
</evidence>
<dbReference type="PANTHER" id="PTHR23426">
    <property type="entry name" value="FERREDOXIN/ADRENODOXIN"/>
    <property type="match status" value="1"/>
</dbReference>
<evidence type="ECO:0000259" key="7">
    <source>
        <dbReference type="PROSITE" id="PS51085"/>
    </source>
</evidence>
<evidence type="ECO:0000256" key="6">
    <source>
        <dbReference type="ARBA" id="ARBA00034078"/>
    </source>
</evidence>
<evidence type="ECO:0000256" key="1">
    <source>
        <dbReference type="ARBA" id="ARBA00010914"/>
    </source>
</evidence>
<dbReference type="Proteomes" id="UP000694287">
    <property type="component" value="Unassembled WGS sequence"/>
</dbReference>
<dbReference type="RefSeq" id="WP_218600779.1">
    <property type="nucleotide sequence ID" value="NZ_JADQDJ010000002.1"/>
</dbReference>
<keyword evidence="5" id="KW-0411">Iron-sulfur</keyword>
<keyword evidence="2" id="KW-0001">2Fe-2S</keyword>
<evidence type="ECO:0000256" key="3">
    <source>
        <dbReference type="ARBA" id="ARBA00022723"/>
    </source>
</evidence>
<dbReference type="Pfam" id="PF00111">
    <property type="entry name" value="Fer2"/>
    <property type="match status" value="1"/>
</dbReference>
<comment type="similarity">
    <text evidence="1">Belongs to the adrenodoxin/putidaredoxin family.</text>
</comment>
<dbReference type="CDD" id="cd00207">
    <property type="entry name" value="fer2"/>
    <property type="match status" value="1"/>
</dbReference>
<evidence type="ECO:0000313" key="8">
    <source>
        <dbReference type="EMBL" id="MBW0134846.1"/>
    </source>
</evidence>
<sequence length="106" mass="11186">MPKITYRVGGDSTTVDAAVGTSLMQLALQNAVSGIVAECGGNAMCATCHVYVEDGPVDRLADVGAAEDEMLDCTMSPREPNSRLSCQIPMTDEIDGLVVRVADEQH</sequence>
<name>A0ABS6USC2_9PSEU</name>
<dbReference type="InterPro" id="IPR001055">
    <property type="entry name" value="Adrenodoxin-like"/>
</dbReference>
<protein>
    <submittedName>
        <fullName evidence="8">(2Fe-2S)-binding protein</fullName>
    </submittedName>
</protein>
<keyword evidence="9" id="KW-1185">Reference proteome</keyword>
<comment type="caution">
    <text evidence="8">The sequence shown here is derived from an EMBL/GenBank/DDBJ whole genome shotgun (WGS) entry which is preliminary data.</text>
</comment>
<gene>
    <name evidence="8" type="ORF">I4I81_11315</name>
</gene>
<organism evidence="8 9">
    <name type="scientific">Pseudonocardia abyssalis</name>
    <dbReference type="NCBI Taxonomy" id="2792008"/>
    <lineage>
        <taxon>Bacteria</taxon>
        <taxon>Bacillati</taxon>
        <taxon>Actinomycetota</taxon>
        <taxon>Actinomycetes</taxon>
        <taxon>Pseudonocardiales</taxon>
        <taxon>Pseudonocardiaceae</taxon>
        <taxon>Pseudonocardia</taxon>
    </lineage>
</organism>